<feature type="compositionally biased region" description="Basic and acidic residues" evidence="1">
    <location>
        <begin position="21"/>
        <end position="35"/>
    </location>
</feature>
<evidence type="ECO:0000259" key="2">
    <source>
        <dbReference type="Pfam" id="PF06985"/>
    </source>
</evidence>
<evidence type="ECO:0000313" key="4">
    <source>
        <dbReference type="Proteomes" id="UP000777438"/>
    </source>
</evidence>
<dbReference type="Proteomes" id="UP000777438">
    <property type="component" value="Unassembled WGS sequence"/>
</dbReference>
<sequence length="658" mass="74200">MRANTPESHTKEPYSAETQDPETHDSEATHDETRSNKTHYYPQWQYEALERDEIRLLEFGNGDGASADSRSQLALSLTKVSLKASPLPEFAALSYVWGDTTNTFPIEVQGSNGAATMLVTQNLKDALERLAESPDRPRLLWIDALCIDQSNLEERTAQVAQMGEIYSLASQVLVFLSAASEEFEIGLRFLEQVVAHPDAHFELSLSPVLSVLDPKDETTSLTVESMSLRTSLIAFFAAPWWTRVWTVQEFLLAKQVVFQCGLRRIEGELVIKAFQILREHEGGCCWGARVRRLSDTEAPSFIDEPNPAHGGLSIYHATMRLERLGTFRDPEQLGYEGLLGSLMLFRMRQCSDPRDRIFGFMGLEFDHQDVSHKIKLDYLVTPTQVYESATVAMIDTSRSLDILSHVAGLRGQLDDLPSWVPDWTATIDAPYHFLYSSRVSLLRLYRACCHTEPDWKVIGPGTVKTRALVLGTIEKTVQGYPGTGSKLTGKALLDEWWELALPCLNCEYNGVSAEDQQHFDFVNFTSGSLTPSAEWNDRARHLRGHESWRKWFTADDPRSLPKEVRTDARELDVQVRITSEARCMIRTHEGQVGFAPEESEPGDVVVIVPGGRMVYVLRRVEASDNRYKLVGDCYLHCAMLGEKMMPLDCGDWEDIILV</sequence>
<accession>A0A9P8WC67</accession>
<name>A0A9P8WC67_9HYPO</name>
<feature type="domain" description="Heterokaryon incompatibility" evidence="2">
    <location>
        <begin position="90"/>
        <end position="249"/>
    </location>
</feature>
<dbReference type="InterPro" id="IPR010730">
    <property type="entry name" value="HET"/>
</dbReference>
<dbReference type="InterPro" id="IPR052895">
    <property type="entry name" value="HetReg/Transcr_Mod"/>
</dbReference>
<evidence type="ECO:0000313" key="3">
    <source>
        <dbReference type="EMBL" id="KAH6895905.1"/>
    </source>
</evidence>
<proteinExistence type="predicted"/>
<dbReference type="PANTHER" id="PTHR24148">
    <property type="entry name" value="ANKYRIN REPEAT DOMAIN-CONTAINING PROTEIN 39 HOMOLOG-RELATED"/>
    <property type="match status" value="1"/>
</dbReference>
<feature type="region of interest" description="Disordered" evidence="1">
    <location>
        <begin position="1"/>
        <end position="40"/>
    </location>
</feature>
<gene>
    <name evidence="3" type="ORF">B0T10DRAFT_603496</name>
</gene>
<dbReference type="EMBL" id="JAGPYM010000004">
    <property type="protein sequence ID" value="KAH6895905.1"/>
    <property type="molecule type" value="Genomic_DNA"/>
</dbReference>
<dbReference type="Pfam" id="PF26639">
    <property type="entry name" value="Het-6_barrel"/>
    <property type="match status" value="1"/>
</dbReference>
<keyword evidence="4" id="KW-1185">Reference proteome</keyword>
<organism evidence="3 4">
    <name type="scientific">Thelonectria olida</name>
    <dbReference type="NCBI Taxonomy" id="1576542"/>
    <lineage>
        <taxon>Eukaryota</taxon>
        <taxon>Fungi</taxon>
        <taxon>Dikarya</taxon>
        <taxon>Ascomycota</taxon>
        <taxon>Pezizomycotina</taxon>
        <taxon>Sordariomycetes</taxon>
        <taxon>Hypocreomycetidae</taxon>
        <taxon>Hypocreales</taxon>
        <taxon>Nectriaceae</taxon>
        <taxon>Thelonectria</taxon>
    </lineage>
</organism>
<protein>
    <submittedName>
        <fullName evidence="3">Heterokaryon incompatibility protein-domain-containing protein</fullName>
    </submittedName>
</protein>
<dbReference type="PANTHER" id="PTHR24148:SF73">
    <property type="entry name" value="HET DOMAIN PROTEIN (AFU_ORTHOLOGUE AFUA_8G01020)"/>
    <property type="match status" value="1"/>
</dbReference>
<reference evidence="3 4" key="1">
    <citation type="journal article" date="2021" name="Nat. Commun.">
        <title>Genetic determinants of endophytism in the Arabidopsis root mycobiome.</title>
        <authorList>
            <person name="Mesny F."/>
            <person name="Miyauchi S."/>
            <person name="Thiergart T."/>
            <person name="Pickel B."/>
            <person name="Atanasova L."/>
            <person name="Karlsson M."/>
            <person name="Huettel B."/>
            <person name="Barry K.W."/>
            <person name="Haridas S."/>
            <person name="Chen C."/>
            <person name="Bauer D."/>
            <person name="Andreopoulos W."/>
            <person name="Pangilinan J."/>
            <person name="LaButti K."/>
            <person name="Riley R."/>
            <person name="Lipzen A."/>
            <person name="Clum A."/>
            <person name="Drula E."/>
            <person name="Henrissat B."/>
            <person name="Kohler A."/>
            <person name="Grigoriev I.V."/>
            <person name="Martin F.M."/>
            <person name="Hacquard S."/>
        </authorList>
    </citation>
    <scope>NUCLEOTIDE SEQUENCE [LARGE SCALE GENOMIC DNA]</scope>
    <source>
        <strain evidence="3 4">MPI-CAGE-CH-0241</strain>
    </source>
</reference>
<dbReference type="Pfam" id="PF06985">
    <property type="entry name" value="HET"/>
    <property type="match status" value="1"/>
</dbReference>
<dbReference type="OrthoDB" id="2157530at2759"/>
<evidence type="ECO:0000256" key="1">
    <source>
        <dbReference type="SAM" id="MobiDB-lite"/>
    </source>
</evidence>
<dbReference type="AlphaFoldDB" id="A0A9P8WC67"/>
<comment type="caution">
    <text evidence="3">The sequence shown here is derived from an EMBL/GenBank/DDBJ whole genome shotgun (WGS) entry which is preliminary data.</text>
</comment>